<dbReference type="AlphaFoldDB" id="A0A371EHF9"/>
<evidence type="ECO:0000313" key="1">
    <source>
        <dbReference type="EMBL" id="RDX65493.1"/>
    </source>
</evidence>
<name>A0A371EHF9_MUCPR</name>
<reference evidence="1" key="1">
    <citation type="submission" date="2018-05" db="EMBL/GenBank/DDBJ databases">
        <title>Draft genome of Mucuna pruriens seed.</title>
        <authorList>
            <person name="Nnadi N.E."/>
            <person name="Vos R."/>
            <person name="Hasami M.H."/>
            <person name="Devisetty U.K."/>
            <person name="Aguiy J.C."/>
        </authorList>
    </citation>
    <scope>NUCLEOTIDE SEQUENCE [LARGE SCALE GENOMIC DNA]</scope>
    <source>
        <strain evidence="1">JCA_2017</strain>
    </source>
</reference>
<comment type="caution">
    <text evidence="1">The sequence shown here is derived from an EMBL/GenBank/DDBJ whole genome shotgun (WGS) entry which is preliminary data.</text>
</comment>
<sequence>MIKKKSPSEAYAIIEDMASNTNNYSLNDRHHRGNLGRISQGHVILAESSVGGRTPTSLREDLHICNMRTRDKGKKKGGQTCKIQ</sequence>
<organism evidence="1 2">
    <name type="scientific">Mucuna pruriens</name>
    <name type="common">Velvet bean</name>
    <name type="synonym">Dolichos pruriens</name>
    <dbReference type="NCBI Taxonomy" id="157652"/>
    <lineage>
        <taxon>Eukaryota</taxon>
        <taxon>Viridiplantae</taxon>
        <taxon>Streptophyta</taxon>
        <taxon>Embryophyta</taxon>
        <taxon>Tracheophyta</taxon>
        <taxon>Spermatophyta</taxon>
        <taxon>Magnoliopsida</taxon>
        <taxon>eudicotyledons</taxon>
        <taxon>Gunneridae</taxon>
        <taxon>Pentapetalae</taxon>
        <taxon>rosids</taxon>
        <taxon>fabids</taxon>
        <taxon>Fabales</taxon>
        <taxon>Fabaceae</taxon>
        <taxon>Papilionoideae</taxon>
        <taxon>50 kb inversion clade</taxon>
        <taxon>NPAAA clade</taxon>
        <taxon>indigoferoid/millettioid clade</taxon>
        <taxon>Phaseoleae</taxon>
        <taxon>Mucuna</taxon>
    </lineage>
</organism>
<gene>
    <name evidence="1" type="ORF">CR513_55848</name>
</gene>
<proteinExistence type="predicted"/>
<dbReference type="Proteomes" id="UP000257109">
    <property type="component" value="Unassembled WGS sequence"/>
</dbReference>
<feature type="non-terminal residue" evidence="1">
    <location>
        <position position="1"/>
    </location>
</feature>
<keyword evidence="2" id="KW-1185">Reference proteome</keyword>
<protein>
    <submittedName>
        <fullName evidence="1">Uncharacterized protein</fullName>
    </submittedName>
</protein>
<evidence type="ECO:0000313" key="2">
    <source>
        <dbReference type="Proteomes" id="UP000257109"/>
    </source>
</evidence>
<dbReference type="EMBL" id="QJKJ01013873">
    <property type="protein sequence ID" value="RDX65493.1"/>
    <property type="molecule type" value="Genomic_DNA"/>
</dbReference>
<accession>A0A371EHF9</accession>